<evidence type="ECO:0000256" key="5">
    <source>
        <dbReference type="ARBA" id="ARBA00022840"/>
    </source>
</evidence>
<feature type="domain" description="Carbohydrate kinase PfkB" evidence="7">
    <location>
        <begin position="5"/>
        <end position="287"/>
    </location>
</feature>
<evidence type="ECO:0000313" key="8">
    <source>
        <dbReference type="EMBL" id="MYL98991.1"/>
    </source>
</evidence>
<gene>
    <name evidence="8" type="ORF">GR702_14580</name>
</gene>
<comment type="caution">
    <text evidence="8">The sequence shown here is derived from an EMBL/GenBank/DDBJ whole genome shotgun (WGS) entry which is preliminary data.</text>
</comment>
<dbReference type="NCBIfam" id="TIGR03168">
    <property type="entry name" value="1-PFK"/>
    <property type="match status" value="1"/>
</dbReference>
<reference evidence="8 9" key="1">
    <citation type="submission" date="2019-12" db="EMBL/GenBank/DDBJ databases">
        <authorList>
            <person name="Feng G."/>
            <person name="Zhu H."/>
        </authorList>
    </citation>
    <scope>NUCLEOTIDE SEQUENCE [LARGE SCALE GENOMIC DNA]</scope>
    <source>
        <strain evidence="8 9">FGD1</strain>
    </source>
</reference>
<keyword evidence="4 8" id="KW-0418">Kinase</keyword>
<keyword evidence="3" id="KW-0547">Nucleotide-binding</keyword>
<evidence type="ECO:0000256" key="2">
    <source>
        <dbReference type="ARBA" id="ARBA00022679"/>
    </source>
</evidence>
<dbReference type="AlphaFoldDB" id="A0A7X4K7E1"/>
<dbReference type="PANTHER" id="PTHR46566:SF2">
    <property type="entry name" value="ATP-DEPENDENT 6-PHOSPHOFRUCTOKINASE ISOZYME 2"/>
    <property type="match status" value="1"/>
</dbReference>
<dbReference type="InterPro" id="IPR029056">
    <property type="entry name" value="Ribokinase-like"/>
</dbReference>
<protein>
    <recommendedName>
        <fullName evidence="6">Phosphofructokinase</fullName>
    </recommendedName>
</protein>
<evidence type="ECO:0000256" key="4">
    <source>
        <dbReference type="ARBA" id="ARBA00022777"/>
    </source>
</evidence>
<dbReference type="Proteomes" id="UP000465810">
    <property type="component" value="Unassembled WGS sequence"/>
</dbReference>
<sequence>MNPTIDVSYDVERVRHTHKMRTDNEWYAPGGGGINVARVLSRLGTPSRCIYTAGGATGPALDGLIDRHQLARTRIPIEGPTRVASAVLERETGKEYRFTPQGPHLGEDECRACLAALEEVECGTLVLSGSLPPGVPDDFYAHATALMRKRGVAVVLDSSGKALASGIEGGGLLLVKPSQGELAAFVGRPLENLEAIGAAAMAIVEAGRAQLVAVTMGHEGAVLARKSGPLLLPALKIEAASAVGAGDSFVAGMVHALVNGHDELEAFRWGIAAGSAAVLRAGTDLARPDDIKRLLEQVGAPVAHGEVEAGVFRR</sequence>
<comment type="similarity">
    <text evidence="1 6">Belongs to the carbohydrate kinase PfkB family.</text>
</comment>
<name>A0A7X4K7E1_9SPHN</name>
<dbReference type="PROSITE" id="PS00583">
    <property type="entry name" value="PFKB_KINASES_1"/>
    <property type="match status" value="1"/>
</dbReference>
<dbReference type="GO" id="GO:0005829">
    <property type="term" value="C:cytosol"/>
    <property type="evidence" value="ECO:0007669"/>
    <property type="project" value="TreeGrafter"/>
</dbReference>
<evidence type="ECO:0000259" key="7">
    <source>
        <dbReference type="Pfam" id="PF00294"/>
    </source>
</evidence>
<dbReference type="Gene3D" id="3.40.1190.20">
    <property type="match status" value="1"/>
</dbReference>
<dbReference type="EMBL" id="WVTD01000011">
    <property type="protein sequence ID" value="MYL98991.1"/>
    <property type="molecule type" value="Genomic_DNA"/>
</dbReference>
<dbReference type="InterPro" id="IPR017583">
    <property type="entry name" value="Tagatose/fructose_Pkinase"/>
</dbReference>
<evidence type="ECO:0000256" key="3">
    <source>
        <dbReference type="ARBA" id="ARBA00022741"/>
    </source>
</evidence>
<keyword evidence="9" id="KW-1185">Reference proteome</keyword>
<keyword evidence="2 6" id="KW-0808">Transferase</keyword>
<dbReference type="GO" id="GO:0005524">
    <property type="term" value="F:ATP binding"/>
    <property type="evidence" value="ECO:0007669"/>
    <property type="project" value="UniProtKB-KW"/>
</dbReference>
<dbReference type="PANTHER" id="PTHR46566">
    <property type="entry name" value="1-PHOSPHOFRUCTOKINASE-RELATED"/>
    <property type="match status" value="1"/>
</dbReference>
<evidence type="ECO:0000256" key="6">
    <source>
        <dbReference type="PIRNR" id="PIRNR000535"/>
    </source>
</evidence>
<dbReference type="GO" id="GO:0003872">
    <property type="term" value="F:6-phosphofructokinase activity"/>
    <property type="evidence" value="ECO:0007669"/>
    <property type="project" value="TreeGrafter"/>
</dbReference>
<evidence type="ECO:0000256" key="1">
    <source>
        <dbReference type="ARBA" id="ARBA00010688"/>
    </source>
</evidence>
<keyword evidence="5" id="KW-0067">ATP-binding</keyword>
<dbReference type="Pfam" id="PF00294">
    <property type="entry name" value="PfkB"/>
    <property type="match status" value="1"/>
</dbReference>
<proteinExistence type="inferred from homology"/>
<dbReference type="SUPFAM" id="SSF53613">
    <property type="entry name" value="Ribokinase-like"/>
    <property type="match status" value="1"/>
</dbReference>
<dbReference type="PIRSF" id="PIRSF000535">
    <property type="entry name" value="1PFK/6PFK/LacC"/>
    <property type="match status" value="1"/>
</dbReference>
<accession>A0A7X4K7E1</accession>
<evidence type="ECO:0000313" key="9">
    <source>
        <dbReference type="Proteomes" id="UP000465810"/>
    </source>
</evidence>
<dbReference type="InterPro" id="IPR011611">
    <property type="entry name" value="PfkB_dom"/>
</dbReference>
<dbReference type="InterPro" id="IPR002173">
    <property type="entry name" value="Carboh/pur_kinase_PfkB_CS"/>
</dbReference>
<organism evidence="8 9">
    <name type="scientific">Novosphingobium silvae</name>
    <dbReference type="NCBI Taxonomy" id="2692619"/>
    <lineage>
        <taxon>Bacteria</taxon>
        <taxon>Pseudomonadati</taxon>
        <taxon>Pseudomonadota</taxon>
        <taxon>Alphaproteobacteria</taxon>
        <taxon>Sphingomonadales</taxon>
        <taxon>Sphingomonadaceae</taxon>
        <taxon>Novosphingobium</taxon>
    </lineage>
</organism>
<dbReference type="CDD" id="cd01164">
    <property type="entry name" value="FruK_PfkB_like"/>
    <property type="match status" value="1"/>
</dbReference>